<dbReference type="Pfam" id="PF20163">
    <property type="entry name" value="DUF6536"/>
    <property type="match status" value="1"/>
</dbReference>
<sequence length="297" mass="33946">MWVDIGMLSFRNLKAIPRKRAALALVLAFSSIPLHLFYNAAVFQIATYSEYNITVIDHGSHAFDTLVILSNTTEPGNTFRNLSNAQWKQTYDTKFVADHGDLFLAIDRIAFSTSNLPTAPYTDDFLPLYIKKGSQEIIRNLTIESADWIRYDYSTGISVDGGIPVSMRVTQVFAKTIEPRSRIQISLYFMVTVITFNLLKLVIMLRVLLTDKHDYIVTLGDALATFLKHPDPVTEGKCMYGKEEMMYHLGHAPHYAKGEEKNIEEYFSARLAGMWLPQRKPYFSFITYDRQVFLALL</sequence>
<dbReference type="PANTHER" id="PTHR35395">
    <property type="entry name" value="DUF6536 DOMAIN-CONTAINING PROTEIN"/>
    <property type="match status" value="1"/>
</dbReference>
<feature type="transmembrane region" description="Helical" evidence="1">
    <location>
        <begin position="21"/>
        <end position="38"/>
    </location>
</feature>
<keyword evidence="4" id="KW-1185">Reference proteome</keyword>
<protein>
    <recommendedName>
        <fullName evidence="2">DUF6536 domain-containing protein</fullName>
    </recommendedName>
</protein>
<keyword evidence="1" id="KW-0812">Transmembrane</keyword>
<name>A0ABR3RGU1_9PLEO</name>
<reference evidence="3 4" key="1">
    <citation type="submission" date="2024-02" db="EMBL/GenBank/DDBJ databases">
        <title>De novo assembly and annotation of 12 fungi associated with fruit tree decline syndrome in Ontario, Canada.</title>
        <authorList>
            <person name="Sulman M."/>
            <person name="Ellouze W."/>
            <person name="Ilyukhin E."/>
        </authorList>
    </citation>
    <scope>NUCLEOTIDE SEQUENCE [LARGE SCALE GENOMIC DNA]</scope>
    <source>
        <strain evidence="3 4">M42-189</strain>
    </source>
</reference>
<evidence type="ECO:0000313" key="4">
    <source>
        <dbReference type="Proteomes" id="UP001521785"/>
    </source>
</evidence>
<feature type="domain" description="DUF6536" evidence="2">
    <location>
        <begin position="2"/>
        <end position="58"/>
    </location>
</feature>
<dbReference type="Proteomes" id="UP001521785">
    <property type="component" value="Unassembled WGS sequence"/>
</dbReference>
<dbReference type="PANTHER" id="PTHR35395:SF1">
    <property type="entry name" value="DUF6536 DOMAIN-CONTAINING PROTEIN"/>
    <property type="match status" value="1"/>
</dbReference>
<keyword evidence="1" id="KW-1133">Transmembrane helix</keyword>
<organism evidence="3 4">
    <name type="scientific">Paraconiothyrium brasiliense</name>
    <dbReference type="NCBI Taxonomy" id="300254"/>
    <lineage>
        <taxon>Eukaryota</taxon>
        <taxon>Fungi</taxon>
        <taxon>Dikarya</taxon>
        <taxon>Ascomycota</taxon>
        <taxon>Pezizomycotina</taxon>
        <taxon>Dothideomycetes</taxon>
        <taxon>Pleosporomycetidae</taxon>
        <taxon>Pleosporales</taxon>
        <taxon>Massarineae</taxon>
        <taxon>Didymosphaeriaceae</taxon>
        <taxon>Paraconiothyrium</taxon>
    </lineage>
</organism>
<dbReference type="EMBL" id="JAKJXO020000006">
    <property type="protein sequence ID" value="KAL1603665.1"/>
    <property type="molecule type" value="Genomic_DNA"/>
</dbReference>
<accession>A0ABR3RGU1</accession>
<proteinExistence type="predicted"/>
<evidence type="ECO:0000256" key="1">
    <source>
        <dbReference type="SAM" id="Phobius"/>
    </source>
</evidence>
<feature type="transmembrane region" description="Helical" evidence="1">
    <location>
        <begin position="187"/>
        <end position="209"/>
    </location>
</feature>
<evidence type="ECO:0000259" key="2">
    <source>
        <dbReference type="Pfam" id="PF20163"/>
    </source>
</evidence>
<dbReference type="InterPro" id="IPR046623">
    <property type="entry name" value="DUF6536"/>
</dbReference>
<evidence type="ECO:0000313" key="3">
    <source>
        <dbReference type="EMBL" id="KAL1603665.1"/>
    </source>
</evidence>
<keyword evidence="1" id="KW-0472">Membrane</keyword>
<comment type="caution">
    <text evidence="3">The sequence shown here is derived from an EMBL/GenBank/DDBJ whole genome shotgun (WGS) entry which is preliminary data.</text>
</comment>
<gene>
    <name evidence="3" type="ORF">SLS60_005253</name>
</gene>